<dbReference type="Gene3D" id="1.10.390.10">
    <property type="entry name" value="Neutral Protease Domain 2"/>
    <property type="match status" value="1"/>
</dbReference>
<evidence type="ECO:0000313" key="2">
    <source>
        <dbReference type="EMBL" id="MBK5932237.1"/>
    </source>
</evidence>
<proteinExistence type="predicted"/>
<sequence>MQAPEQPSEGYRRFLGLCSHEYFHLWNVKRIRPRAFAEQGLEREVHTRLLWAFEGITSYYDDLALVRSGVIDAKAYLTLLAELITRVMRNPGRLRQSVAASSFDAWTRFYKQDENAPNAIVSYYAKGALIALALDLTLREGTEGQNSLDDVMRALWQDYGRTGIGVGERGVERVAAEVSGLDLTGFFDQALDSTEDLDLARLLATVAVELRLRPATGAKDNGGCVERFEPASPRPEIGVRLAPDTAEARLGVVLDGRPAQRAGLAAGDLIVAVDGLRATAGNLDALITRAAGTGPVRVHAFRRDELLEMQVLPEPAPEDTCELRLDADATETRRARRAAWLASSMKQTRRPES</sequence>
<comment type="caution">
    <text evidence="2">The sequence shown here is derived from an EMBL/GenBank/DDBJ whole genome shotgun (WGS) entry which is preliminary data.</text>
</comment>
<dbReference type="InterPro" id="IPR007963">
    <property type="entry name" value="Peptidase_M61_catalytic"/>
</dbReference>
<evidence type="ECO:0000259" key="1">
    <source>
        <dbReference type="Pfam" id="PF05299"/>
    </source>
</evidence>
<gene>
    <name evidence="2" type="ORF">CCR82_17275</name>
</gene>
<dbReference type="SUPFAM" id="SSF50156">
    <property type="entry name" value="PDZ domain-like"/>
    <property type="match status" value="1"/>
</dbReference>
<dbReference type="EMBL" id="NHSF01000083">
    <property type="protein sequence ID" value="MBK5932237.1"/>
    <property type="molecule type" value="Genomic_DNA"/>
</dbReference>
<name>A0AAJ0XI74_HALSE</name>
<dbReference type="AlphaFoldDB" id="A0AAJ0XI74"/>
<protein>
    <recommendedName>
        <fullName evidence="1">Peptidase M61 catalytic domain-containing protein</fullName>
    </recommendedName>
</protein>
<feature type="domain" description="Peptidase M61 catalytic" evidence="1">
    <location>
        <begin position="14"/>
        <end position="130"/>
    </location>
</feature>
<organism evidence="2 3">
    <name type="scientific">Halochromatium salexigens</name>
    <name type="common">Chromatium salexigens</name>
    <dbReference type="NCBI Taxonomy" id="49447"/>
    <lineage>
        <taxon>Bacteria</taxon>
        <taxon>Pseudomonadati</taxon>
        <taxon>Pseudomonadota</taxon>
        <taxon>Gammaproteobacteria</taxon>
        <taxon>Chromatiales</taxon>
        <taxon>Chromatiaceae</taxon>
        <taxon>Halochromatium</taxon>
    </lineage>
</organism>
<dbReference type="Gene3D" id="2.30.42.10">
    <property type="match status" value="1"/>
</dbReference>
<dbReference type="InterPro" id="IPR027268">
    <property type="entry name" value="Peptidase_M4/M1_CTD_sf"/>
</dbReference>
<dbReference type="Pfam" id="PF05299">
    <property type="entry name" value="Peptidase_M61"/>
    <property type="match status" value="1"/>
</dbReference>
<dbReference type="Proteomes" id="UP001296967">
    <property type="component" value="Unassembled WGS sequence"/>
</dbReference>
<reference evidence="2" key="2">
    <citation type="journal article" date="2020" name="Microorganisms">
        <title>Osmotic Adaptation and Compatible Solute Biosynthesis of Phototrophic Bacteria as Revealed from Genome Analyses.</title>
        <authorList>
            <person name="Imhoff J.F."/>
            <person name="Rahn T."/>
            <person name="Kunzel S."/>
            <person name="Keller A."/>
            <person name="Neulinger S.C."/>
        </authorList>
    </citation>
    <scope>NUCLEOTIDE SEQUENCE</scope>
    <source>
        <strain evidence="2">DSM 4395</strain>
    </source>
</reference>
<reference evidence="2" key="1">
    <citation type="submission" date="2017-05" db="EMBL/GenBank/DDBJ databases">
        <authorList>
            <person name="Imhoff J.F."/>
            <person name="Rahn T."/>
            <person name="Kuenzel S."/>
            <person name="Neulinger S.C."/>
        </authorList>
    </citation>
    <scope>NUCLEOTIDE SEQUENCE</scope>
    <source>
        <strain evidence="2">DSM 4395</strain>
    </source>
</reference>
<keyword evidence="3" id="KW-1185">Reference proteome</keyword>
<evidence type="ECO:0000313" key="3">
    <source>
        <dbReference type="Proteomes" id="UP001296967"/>
    </source>
</evidence>
<dbReference type="SUPFAM" id="SSF55486">
    <property type="entry name" value="Metalloproteases ('zincins'), catalytic domain"/>
    <property type="match status" value="1"/>
</dbReference>
<accession>A0AAJ0XI74</accession>
<dbReference type="InterPro" id="IPR036034">
    <property type="entry name" value="PDZ_sf"/>
</dbReference>